<dbReference type="Pfam" id="PF12796">
    <property type="entry name" value="Ank_2"/>
    <property type="match status" value="1"/>
</dbReference>
<dbReference type="SUPFAM" id="SSF48403">
    <property type="entry name" value="Ankyrin repeat"/>
    <property type="match status" value="1"/>
</dbReference>
<keyword evidence="5" id="KW-1185">Reference proteome</keyword>
<dbReference type="InterPro" id="IPR036770">
    <property type="entry name" value="Ankyrin_rpt-contain_sf"/>
</dbReference>
<feature type="repeat" description="ANK" evidence="3">
    <location>
        <begin position="58"/>
        <end position="90"/>
    </location>
</feature>
<evidence type="ECO:0000256" key="1">
    <source>
        <dbReference type="ARBA" id="ARBA00022737"/>
    </source>
</evidence>
<protein>
    <submittedName>
        <fullName evidence="4">Ankyrin repeat protein</fullName>
    </submittedName>
</protein>
<dbReference type="GeneID" id="92753708"/>
<dbReference type="Proteomes" id="UP001549307">
    <property type="component" value="Unassembled WGS sequence"/>
</dbReference>
<dbReference type="PANTHER" id="PTHR24171">
    <property type="entry name" value="ANKYRIN REPEAT DOMAIN-CONTAINING PROTEIN 39-RELATED"/>
    <property type="match status" value="1"/>
</dbReference>
<dbReference type="PROSITE" id="PS50088">
    <property type="entry name" value="ANK_REPEAT"/>
    <property type="match status" value="2"/>
</dbReference>
<dbReference type="PROSITE" id="PS50297">
    <property type="entry name" value="ANK_REP_REGION"/>
    <property type="match status" value="2"/>
</dbReference>
<feature type="repeat" description="ANK" evidence="3">
    <location>
        <begin position="91"/>
        <end position="123"/>
    </location>
</feature>
<keyword evidence="2 3" id="KW-0040">ANK repeat</keyword>
<evidence type="ECO:0000256" key="2">
    <source>
        <dbReference type="ARBA" id="ARBA00023043"/>
    </source>
</evidence>
<reference evidence="4 5" key="1">
    <citation type="submission" date="2024-06" db="EMBL/GenBank/DDBJ databases">
        <title>Sorghum-associated microbial communities from plants grown in Nebraska, USA.</title>
        <authorList>
            <person name="Schachtman D."/>
        </authorList>
    </citation>
    <scope>NUCLEOTIDE SEQUENCE [LARGE SCALE GENOMIC DNA]</scope>
    <source>
        <strain evidence="4 5">3552</strain>
    </source>
</reference>
<comment type="caution">
    <text evidence="4">The sequence shown here is derived from an EMBL/GenBank/DDBJ whole genome shotgun (WGS) entry which is preliminary data.</text>
</comment>
<dbReference type="InterPro" id="IPR002110">
    <property type="entry name" value="Ankyrin_rpt"/>
</dbReference>
<evidence type="ECO:0000256" key="3">
    <source>
        <dbReference type="PROSITE-ProRule" id="PRU00023"/>
    </source>
</evidence>
<organism evidence="4 5">
    <name type="scientific">Arthrobacter bambusae</name>
    <dbReference type="NCBI Taxonomy" id="1338426"/>
    <lineage>
        <taxon>Bacteria</taxon>
        <taxon>Bacillati</taxon>
        <taxon>Actinomycetota</taxon>
        <taxon>Actinomycetes</taxon>
        <taxon>Micrococcales</taxon>
        <taxon>Micrococcaceae</taxon>
        <taxon>Arthrobacter</taxon>
    </lineage>
</organism>
<dbReference type="EMBL" id="JBEPSN010000007">
    <property type="protein sequence ID" value="MET4540986.1"/>
    <property type="molecule type" value="Genomic_DNA"/>
</dbReference>
<keyword evidence="1" id="KW-0677">Repeat</keyword>
<gene>
    <name evidence="4" type="ORF">ABIE37_002776</name>
</gene>
<proteinExistence type="predicted"/>
<dbReference type="RefSeq" id="WP_354230464.1">
    <property type="nucleotide sequence ID" value="NZ_JBEPSN010000007.1"/>
</dbReference>
<evidence type="ECO:0000313" key="5">
    <source>
        <dbReference type="Proteomes" id="UP001549307"/>
    </source>
</evidence>
<sequence length="142" mass="14356">MSHLSQPAASEPAGPDAGADDETLALAHALFDAAREGNTDLLRGYLSAGAPSTLTNAAGDSLLMLAAYHGHEEAVQLILHHGADVNSANDRGQTPLAGAVFKGYTGVARILLDAGADPDAGTPTAREAAAMFARAEILALLG</sequence>
<dbReference type="SMART" id="SM00248">
    <property type="entry name" value="ANK"/>
    <property type="match status" value="3"/>
</dbReference>
<accession>A0ABV2P8X6</accession>
<name>A0ABV2P8X6_9MICC</name>
<dbReference type="Gene3D" id="1.25.40.20">
    <property type="entry name" value="Ankyrin repeat-containing domain"/>
    <property type="match status" value="1"/>
</dbReference>
<evidence type="ECO:0000313" key="4">
    <source>
        <dbReference type="EMBL" id="MET4540986.1"/>
    </source>
</evidence>